<keyword evidence="13" id="KW-0594">Phospholipid biosynthesis</keyword>
<dbReference type="PROSITE" id="PS00379">
    <property type="entry name" value="CDP_ALCOHOL_P_TRANSF"/>
    <property type="match status" value="1"/>
</dbReference>
<evidence type="ECO:0000256" key="5">
    <source>
        <dbReference type="ARBA" id="ARBA00013174"/>
    </source>
</evidence>
<keyword evidence="12 17" id="KW-0472">Membrane</keyword>
<evidence type="ECO:0000256" key="2">
    <source>
        <dbReference type="ARBA" id="ARBA00004141"/>
    </source>
</evidence>
<sequence length="220" mass="24217">MTSLTLVCGFYSITLALEGVLVKAIHAIMLAMVFDFLDGWVARKTNTVTNFGKEYDSLCDMVAFGLAPAMIVNNLLTWDSALSWIIPAIYSCAVAMRLAHFNANDSASENFQGLPCTAGGPFIVLMCYFLSDTVLFGQLLASITLAVAFLMNSNINYRSLKKRLMTLGLFYVVSILLVGLYLWPLHTLAAVLFLYIVSPILFVKSYLAKRKVQLAEQNAG</sequence>
<evidence type="ECO:0000313" key="19">
    <source>
        <dbReference type="Proteomes" id="UP001320768"/>
    </source>
</evidence>
<evidence type="ECO:0000256" key="6">
    <source>
        <dbReference type="ARBA" id="ARBA00017171"/>
    </source>
</evidence>
<feature type="transmembrane region" description="Helical" evidence="17">
    <location>
        <begin position="164"/>
        <end position="183"/>
    </location>
</feature>
<keyword evidence="19" id="KW-1185">Reference proteome</keyword>
<evidence type="ECO:0000256" key="8">
    <source>
        <dbReference type="ARBA" id="ARBA00022679"/>
    </source>
</evidence>
<comment type="caution">
    <text evidence="18">The sequence shown here is derived from an EMBL/GenBank/DDBJ whole genome shotgun (WGS) entry which is preliminary data.</text>
</comment>
<evidence type="ECO:0000256" key="17">
    <source>
        <dbReference type="SAM" id="Phobius"/>
    </source>
</evidence>
<dbReference type="Pfam" id="PF01066">
    <property type="entry name" value="CDP-OH_P_transf"/>
    <property type="match status" value="1"/>
</dbReference>
<keyword evidence="10 17" id="KW-1133">Transmembrane helix</keyword>
<evidence type="ECO:0000256" key="15">
    <source>
        <dbReference type="ARBA" id="ARBA00032361"/>
    </source>
</evidence>
<accession>A0ABT1L401</accession>
<reference evidence="18 19" key="1">
    <citation type="journal article" date="2022" name="Nat. Microbiol.">
        <title>The microbiome of a bacterivorous marine choanoflagellate contains a resource-demanding obligate bacterial associate.</title>
        <authorList>
            <person name="Needham D.M."/>
            <person name="Poirier C."/>
            <person name="Bachy C."/>
            <person name="George E.E."/>
            <person name="Wilken S."/>
            <person name="Yung C.C.M."/>
            <person name="Limardo A.J."/>
            <person name="Morando M."/>
            <person name="Sudek L."/>
            <person name="Malmstrom R.R."/>
            <person name="Keeling P.J."/>
            <person name="Santoro A.E."/>
            <person name="Worden A.Z."/>
        </authorList>
    </citation>
    <scope>NUCLEOTIDE SEQUENCE [LARGE SCALE GENOMIC DNA]</scope>
    <source>
        <strain evidence="18 19">Comchoano-2</strain>
    </source>
</reference>
<dbReference type="GO" id="GO:0003882">
    <property type="term" value="F:CDP-diacylglycerol-serine O-phosphatidyltransferase activity"/>
    <property type="evidence" value="ECO:0007669"/>
    <property type="project" value="UniProtKB-EC"/>
</dbReference>
<protein>
    <recommendedName>
        <fullName evidence="6">CDP-diacylglycerol--serine O-phosphatidyltransferase</fullName>
        <ecNumber evidence="5">2.7.8.8</ecNumber>
    </recommendedName>
    <alternativeName>
        <fullName evidence="15">Phosphatidylserine synthase</fullName>
    </alternativeName>
</protein>
<comment type="catalytic activity">
    <reaction evidence="1">
        <text>a CDP-1,2-diacyl-sn-glycerol + L-serine = a 1,2-diacyl-sn-glycero-3-phospho-L-serine + CMP + H(+)</text>
        <dbReference type="Rhea" id="RHEA:16913"/>
        <dbReference type="ChEBI" id="CHEBI:15378"/>
        <dbReference type="ChEBI" id="CHEBI:33384"/>
        <dbReference type="ChEBI" id="CHEBI:57262"/>
        <dbReference type="ChEBI" id="CHEBI:58332"/>
        <dbReference type="ChEBI" id="CHEBI:60377"/>
        <dbReference type="EC" id="2.7.8.8"/>
    </reaction>
</comment>
<keyword evidence="11" id="KW-0443">Lipid metabolism</keyword>
<keyword evidence="7" id="KW-0444">Lipid biosynthesis</keyword>
<dbReference type="Gene3D" id="1.20.120.1760">
    <property type="match status" value="1"/>
</dbReference>
<feature type="transmembrane region" description="Helical" evidence="17">
    <location>
        <begin position="189"/>
        <end position="207"/>
    </location>
</feature>
<comment type="similarity">
    <text evidence="4 16">Belongs to the CDP-alcohol phosphatidyltransferase class-I family.</text>
</comment>
<dbReference type="EC" id="2.7.8.8" evidence="5"/>
<evidence type="ECO:0000256" key="16">
    <source>
        <dbReference type="RuleBase" id="RU003750"/>
    </source>
</evidence>
<dbReference type="InterPro" id="IPR048254">
    <property type="entry name" value="CDP_ALCOHOL_P_TRANSF_CS"/>
</dbReference>
<evidence type="ECO:0000256" key="9">
    <source>
        <dbReference type="ARBA" id="ARBA00022692"/>
    </source>
</evidence>
<dbReference type="InterPro" id="IPR004533">
    <property type="entry name" value="CDP-diaglyc--ser_O-PTrfase"/>
</dbReference>
<evidence type="ECO:0000256" key="14">
    <source>
        <dbReference type="ARBA" id="ARBA00023264"/>
    </source>
</evidence>
<gene>
    <name evidence="18" type="primary">pssA</name>
    <name evidence="18" type="ORF">MKS91_01190</name>
</gene>
<comment type="subcellular location">
    <subcellularLocation>
        <location evidence="3">Endomembrane system</location>
    </subcellularLocation>
    <subcellularLocation>
        <location evidence="2">Membrane</location>
        <topology evidence="2">Multi-pass membrane protein</topology>
    </subcellularLocation>
</comment>
<dbReference type="NCBIfam" id="TIGR00473">
    <property type="entry name" value="pssA"/>
    <property type="match status" value="1"/>
</dbReference>
<evidence type="ECO:0000313" key="18">
    <source>
        <dbReference type="EMBL" id="MCP8351909.1"/>
    </source>
</evidence>
<name>A0ABT1L401_9GAMM</name>
<dbReference type="InterPro" id="IPR000462">
    <property type="entry name" value="CDP-OH_P_trans"/>
</dbReference>
<evidence type="ECO:0000256" key="12">
    <source>
        <dbReference type="ARBA" id="ARBA00023136"/>
    </source>
</evidence>
<evidence type="ECO:0000256" key="7">
    <source>
        <dbReference type="ARBA" id="ARBA00022516"/>
    </source>
</evidence>
<evidence type="ECO:0000256" key="3">
    <source>
        <dbReference type="ARBA" id="ARBA00004308"/>
    </source>
</evidence>
<proteinExistence type="inferred from homology"/>
<keyword evidence="14" id="KW-1208">Phospholipid metabolism</keyword>
<keyword evidence="9 17" id="KW-0812">Transmembrane</keyword>
<evidence type="ECO:0000256" key="4">
    <source>
        <dbReference type="ARBA" id="ARBA00010441"/>
    </source>
</evidence>
<evidence type="ECO:0000256" key="11">
    <source>
        <dbReference type="ARBA" id="ARBA00023098"/>
    </source>
</evidence>
<evidence type="ECO:0000256" key="13">
    <source>
        <dbReference type="ARBA" id="ARBA00023209"/>
    </source>
</evidence>
<keyword evidence="8 16" id="KW-0808">Transferase</keyword>
<organism evidence="18 19">
    <name type="scientific">Candidatus Synchoanobacter obligatus</name>
    <dbReference type="NCBI Taxonomy" id="2919597"/>
    <lineage>
        <taxon>Bacteria</taxon>
        <taxon>Pseudomonadati</taxon>
        <taxon>Pseudomonadota</taxon>
        <taxon>Gammaproteobacteria</taxon>
        <taxon>Candidatus Comchoanobacterales</taxon>
        <taxon>Candidatus Comchoanobacteraceae</taxon>
        <taxon>Candidatus Synchoanobacter</taxon>
    </lineage>
</organism>
<dbReference type="Proteomes" id="UP001320768">
    <property type="component" value="Unassembled WGS sequence"/>
</dbReference>
<feature type="transmembrane region" description="Helical" evidence="17">
    <location>
        <begin position="135"/>
        <end position="152"/>
    </location>
</feature>
<evidence type="ECO:0000256" key="10">
    <source>
        <dbReference type="ARBA" id="ARBA00022989"/>
    </source>
</evidence>
<dbReference type="InterPro" id="IPR043130">
    <property type="entry name" value="CDP-OH_PTrfase_TM_dom"/>
</dbReference>
<evidence type="ECO:0000256" key="1">
    <source>
        <dbReference type="ARBA" id="ARBA00000287"/>
    </source>
</evidence>
<dbReference type="EMBL" id="JAKUDN010000001">
    <property type="protein sequence ID" value="MCP8351909.1"/>
    <property type="molecule type" value="Genomic_DNA"/>
</dbReference>